<dbReference type="RefSeq" id="WP_121889609.1">
    <property type="nucleotide sequence ID" value="NZ_PENI01000007.1"/>
</dbReference>
<dbReference type="InterPro" id="IPR006311">
    <property type="entry name" value="TAT_signal"/>
</dbReference>
<keyword evidence="2" id="KW-0732">Signal</keyword>
<dbReference type="PROSITE" id="PS51318">
    <property type="entry name" value="TAT"/>
    <property type="match status" value="1"/>
</dbReference>
<dbReference type="AlphaFoldDB" id="A0A3M0IG49"/>
<proteinExistence type="predicted"/>
<dbReference type="Proteomes" id="UP000270471">
    <property type="component" value="Unassembled WGS sequence"/>
</dbReference>
<evidence type="ECO:0000256" key="1">
    <source>
        <dbReference type="SAM" id="MobiDB-lite"/>
    </source>
</evidence>
<reference evidence="3 4" key="1">
    <citation type="submission" date="2017-11" db="EMBL/GenBank/DDBJ databases">
        <title>Draft genome of actinobacteria isolated from guarana (Paullinia cupana (Mart.) Ducke.</title>
        <authorList>
            <person name="Siqueira K.A."/>
            <person name="Liotti R.G."/>
            <person name="Mendes T.A.O."/>
            <person name="Soares M.A."/>
        </authorList>
    </citation>
    <scope>NUCLEOTIDE SEQUENCE [LARGE SCALE GENOMIC DNA]</scope>
    <source>
        <strain evidence="3 4">193</strain>
    </source>
</reference>
<name>A0A3M0IG49_9ACTN</name>
<evidence type="ECO:0000256" key="2">
    <source>
        <dbReference type="SAM" id="SignalP"/>
    </source>
</evidence>
<evidence type="ECO:0000313" key="4">
    <source>
        <dbReference type="Proteomes" id="UP000270471"/>
    </source>
</evidence>
<evidence type="ECO:0000313" key="3">
    <source>
        <dbReference type="EMBL" id="RMB85169.1"/>
    </source>
</evidence>
<feature type="signal peptide" evidence="2">
    <location>
        <begin position="1"/>
        <end position="32"/>
    </location>
</feature>
<gene>
    <name evidence="3" type="ORF">CTZ28_13430</name>
</gene>
<sequence length="101" mass="10318">MTSSIARRASLALASAAVAVASLLATGGSASAAAAAPGSGSPAVSHTDRTPGPQHWEELCKQVHRVGGVKIVPRTDQQGHAGDAARIRWISDQIAWLCSHV</sequence>
<protein>
    <submittedName>
        <fullName evidence="3">Uncharacterized protein</fullName>
    </submittedName>
</protein>
<feature type="chain" id="PRO_5018062624" evidence="2">
    <location>
        <begin position="33"/>
        <end position="101"/>
    </location>
</feature>
<accession>A0A3M0IG49</accession>
<organism evidence="3 4">
    <name type="scientific">Streptomyces shenzhenensis</name>
    <dbReference type="NCBI Taxonomy" id="943815"/>
    <lineage>
        <taxon>Bacteria</taxon>
        <taxon>Bacillati</taxon>
        <taxon>Actinomycetota</taxon>
        <taxon>Actinomycetes</taxon>
        <taxon>Kitasatosporales</taxon>
        <taxon>Streptomycetaceae</taxon>
        <taxon>Streptomyces</taxon>
    </lineage>
</organism>
<comment type="caution">
    <text evidence="3">The sequence shown here is derived from an EMBL/GenBank/DDBJ whole genome shotgun (WGS) entry which is preliminary data.</text>
</comment>
<feature type="compositionally biased region" description="Low complexity" evidence="1">
    <location>
        <begin position="31"/>
        <end position="45"/>
    </location>
</feature>
<keyword evidence="4" id="KW-1185">Reference proteome</keyword>
<dbReference type="EMBL" id="PENI01000007">
    <property type="protein sequence ID" value="RMB85169.1"/>
    <property type="molecule type" value="Genomic_DNA"/>
</dbReference>
<feature type="region of interest" description="Disordered" evidence="1">
    <location>
        <begin position="31"/>
        <end position="54"/>
    </location>
</feature>